<reference evidence="1 2" key="1">
    <citation type="journal article" date="2014" name="Genome Announc.">
        <title>Complete Genome Sequence of Bacillus cereus Sensu Lato Bacteriophage Bcp1.</title>
        <authorList>
            <person name="Schuch R."/>
            <person name="Pelzek A.J."/>
            <person name="Fazzini M.M."/>
            <person name="Nelson D.C."/>
            <person name="Fischetti V.A."/>
        </authorList>
    </citation>
    <scope>NUCLEOTIDE SEQUENCE [LARGE SCALE GENOMIC DNA]</scope>
</reference>
<name>X2JUD4_9CAUD</name>
<evidence type="ECO:0000313" key="2">
    <source>
        <dbReference type="Proteomes" id="UP000019744"/>
    </source>
</evidence>
<dbReference type="OrthoDB" id="36523at10239"/>
<keyword evidence="2" id="KW-1185">Reference proteome</keyword>
<evidence type="ECO:0000313" key="1">
    <source>
        <dbReference type="EMBL" id="AHN66516.1"/>
    </source>
</evidence>
<dbReference type="KEGG" id="vg:19487245"/>
<dbReference type="EMBL" id="KJ451625">
    <property type="protein sequence ID" value="AHN66516.1"/>
    <property type="molecule type" value="Genomic_DNA"/>
</dbReference>
<dbReference type="GeneID" id="19487245"/>
<dbReference type="Proteomes" id="UP000019744">
    <property type="component" value="Segment"/>
</dbReference>
<organism evidence="1 2">
    <name type="scientific">Bacillus phage Bcp1</name>
    <dbReference type="NCBI Taxonomy" id="584892"/>
    <lineage>
        <taxon>Viruses</taxon>
        <taxon>Duplodnaviria</taxon>
        <taxon>Heunggongvirae</taxon>
        <taxon>Uroviricota</taxon>
        <taxon>Caudoviricetes</taxon>
        <taxon>Herelleviridae</taxon>
        <taxon>Bastillevirinae</taxon>
        <taxon>Caeruleovirus</taxon>
        <taxon>Caeruleovirus Bcp1</taxon>
    </lineage>
</organism>
<accession>X2JUD4</accession>
<sequence>MNEKEMQEKIEAMMDQQEQAALNIWKKEIKLEEAPLPIDVKEMLESAFLTGFNMGGIVEEENFKVMFKSNPTEFIKWMKEDN</sequence>
<proteinExistence type="predicted"/>
<gene>
    <name evidence="1" type="ORF">Bcp1_039</name>
</gene>
<protein>
    <submittedName>
        <fullName evidence="1">Uncharacterized protein</fullName>
    </submittedName>
</protein>
<dbReference type="RefSeq" id="YP_009031319.1">
    <property type="nucleotide sequence ID" value="NC_024137.1"/>
</dbReference>